<dbReference type="OrthoDB" id="8637107at2"/>
<protein>
    <recommendedName>
        <fullName evidence="3">WGR domain-containing protein</fullName>
    </recommendedName>
</protein>
<dbReference type="RefSeq" id="WP_094843341.1">
    <property type="nucleotide sequence ID" value="NZ_NEVS01000004.1"/>
</dbReference>
<evidence type="ECO:0000313" key="1">
    <source>
        <dbReference type="EMBL" id="OZI61955.1"/>
    </source>
</evidence>
<dbReference type="AlphaFoldDB" id="A0A261UJZ9"/>
<evidence type="ECO:0008006" key="3">
    <source>
        <dbReference type="Google" id="ProtNLM"/>
    </source>
</evidence>
<comment type="caution">
    <text evidence="1">The sequence shown here is derived from an EMBL/GenBank/DDBJ whole genome shotgun (WGS) entry which is preliminary data.</text>
</comment>
<proteinExistence type="predicted"/>
<reference evidence="2" key="1">
    <citation type="submission" date="2017-05" db="EMBL/GenBank/DDBJ databases">
        <title>Complete and WGS of Bordetella genogroups.</title>
        <authorList>
            <person name="Spilker T."/>
            <person name="Lipuma J."/>
        </authorList>
    </citation>
    <scope>NUCLEOTIDE SEQUENCE [LARGE SCALE GENOMIC DNA]</scope>
    <source>
        <strain evidence="2">AU8856</strain>
    </source>
</reference>
<name>A0A261UJZ9_9BORD</name>
<evidence type="ECO:0000313" key="2">
    <source>
        <dbReference type="Proteomes" id="UP000215767"/>
    </source>
</evidence>
<dbReference type="Proteomes" id="UP000215767">
    <property type="component" value="Unassembled WGS sequence"/>
</dbReference>
<gene>
    <name evidence="1" type="ORF">CAL28_22210</name>
</gene>
<keyword evidence="2" id="KW-1185">Reference proteome</keyword>
<organism evidence="1 2">
    <name type="scientific">Bordetella genomosp. 11</name>
    <dbReference type="NCBI Taxonomy" id="1416808"/>
    <lineage>
        <taxon>Bacteria</taxon>
        <taxon>Pseudomonadati</taxon>
        <taxon>Pseudomonadota</taxon>
        <taxon>Betaproteobacteria</taxon>
        <taxon>Burkholderiales</taxon>
        <taxon>Alcaligenaceae</taxon>
        <taxon>Bordetella</taxon>
    </lineage>
</organism>
<dbReference type="EMBL" id="NEVS01000004">
    <property type="protein sequence ID" value="OZI61955.1"/>
    <property type="molecule type" value="Genomic_DNA"/>
</dbReference>
<sequence>METRTVNGFRVRCAVAADEDRKYRVQVWTRKIGVNAPEKCWTLAGGRAFASQDEAERNCRQLFQGIRGVRYNGEPEYSRNG</sequence>
<accession>A0A261UJZ9</accession>